<dbReference type="Pfam" id="PF01636">
    <property type="entry name" value="APH"/>
    <property type="match status" value="1"/>
</dbReference>
<dbReference type="InterPro" id="IPR011009">
    <property type="entry name" value="Kinase-like_dom_sf"/>
</dbReference>
<name>A0A1Y2M8T0_EPING</name>
<feature type="compositionally biased region" description="Acidic residues" evidence="1">
    <location>
        <begin position="176"/>
        <end position="208"/>
    </location>
</feature>
<dbReference type="AlphaFoldDB" id="A0A1Y2M8T0"/>
<protein>
    <recommendedName>
        <fullName evidence="2">Aminoglycoside phosphotransferase domain-containing protein</fullName>
    </recommendedName>
</protein>
<dbReference type="Proteomes" id="UP000193240">
    <property type="component" value="Unassembled WGS sequence"/>
</dbReference>
<organism evidence="3 4">
    <name type="scientific">Epicoccum nigrum</name>
    <name type="common">Soil fungus</name>
    <name type="synonym">Epicoccum purpurascens</name>
    <dbReference type="NCBI Taxonomy" id="105696"/>
    <lineage>
        <taxon>Eukaryota</taxon>
        <taxon>Fungi</taxon>
        <taxon>Dikarya</taxon>
        <taxon>Ascomycota</taxon>
        <taxon>Pezizomycotina</taxon>
        <taxon>Dothideomycetes</taxon>
        <taxon>Pleosporomycetidae</taxon>
        <taxon>Pleosporales</taxon>
        <taxon>Pleosporineae</taxon>
        <taxon>Didymellaceae</taxon>
        <taxon>Epicoccum</taxon>
    </lineage>
</organism>
<feature type="domain" description="Aminoglycoside phosphotransferase" evidence="2">
    <location>
        <begin position="270"/>
        <end position="491"/>
    </location>
</feature>
<dbReference type="EMBL" id="KZ107839">
    <property type="protein sequence ID" value="OSS52490.1"/>
    <property type="molecule type" value="Genomic_DNA"/>
</dbReference>
<dbReference type="InterPro" id="IPR051678">
    <property type="entry name" value="AGP_Transferase"/>
</dbReference>
<dbReference type="PANTHER" id="PTHR21310">
    <property type="entry name" value="AMINOGLYCOSIDE PHOSPHOTRANSFERASE-RELATED-RELATED"/>
    <property type="match status" value="1"/>
</dbReference>
<dbReference type="InterPro" id="IPR002575">
    <property type="entry name" value="Aminoglycoside_PTrfase"/>
</dbReference>
<dbReference type="InParanoid" id="A0A1Y2M8T0"/>
<proteinExistence type="predicted"/>
<dbReference type="Gene3D" id="3.30.200.20">
    <property type="entry name" value="Phosphorylase Kinase, domain 1"/>
    <property type="match status" value="1"/>
</dbReference>
<evidence type="ECO:0000313" key="3">
    <source>
        <dbReference type="EMBL" id="OSS52490.1"/>
    </source>
</evidence>
<feature type="region of interest" description="Disordered" evidence="1">
    <location>
        <begin position="379"/>
        <end position="398"/>
    </location>
</feature>
<gene>
    <name evidence="3" type="ORF">B5807_02052</name>
</gene>
<dbReference type="Gene3D" id="3.90.1200.10">
    <property type="match status" value="1"/>
</dbReference>
<dbReference type="SUPFAM" id="SSF56112">
    <property type="entry name" value="Protein kinase-like (PK-like)"/>
    <property type="match status" value="1"/>
</dbReference>
<evidence type="ECO:0000259" key="2">
    <source>
        <dbReference type="Pfam" id="PF01636"/>
    </source>
</evidence>
<keyword evidence="4" id="KW-1185">Reference proteome</keyword>
<evidence type="ECO:0000313" key="4">
    <source>
        <dbReference type="Proteomes" id="UP000193240"/>
    </source>
</evidence>
<evidence type="ECO:0000256" key="1">
    <source>
        <dbReference type="SAM" id="MobiDB-lite"/>
    </source>
</evidence>
<reference evidence="3 4" key="1">
    <citation type="journal article" date="2017" name="Genome Announc.">
        <title>Genome sequence of the saprophytic ascomycete Epicoccum nigrum ICMP 19927 strain isolated from New Zealand.</title>
        <authorList>
            <person name="Fokin M."/>
            <person name="Fleetwood D."/>
            <person name="Weir B.S."/>
            <person name="Villas-Boas S.G."/>
        </authorList>
    </citation>
    <scope>NUCLEOTIDE SEQUENCE [LARGE SCALE GENOMIC DNA]</scope>
    <source>
        <strain evidence="3 4">ICMP 19927</strain>
    </source>
</reference>
<accession>A0A1Y2M8T0</accession>
<dbReference type="PANTHER" id="PTHR21310:SF51">
    <property type="entry name" value="AMINOGLYCOSIDE PHOSPHOTRANSFERASE DOMAIN-CONTAINING PROTEIN"/>
    <property type="match status" value="1"/>
</dbReference>
<sequence length="663" mass="73861">MRLSAVGPARRQDLHDSTSSTRLTDKAFNFGKRLYTVCKFKTSQTPSIRSVESNSTLALSDHTTATEISLPPVDLGHTFEVPGCIAMDDAVATVASSEASTPIKTPSTHTNIAECSILECDGASICTTCSEKMLGAMVVVKVLVNVCGEAVDTRNTPAALETHEIEGTYDGKPNEEPGEGSGEEPDEELDEVDGEEDGEEGDDSDSVYDDGQPYAPRRDWKAIRAISDEQITNVVQKHLAAEGDLQQGRVIRIPGHDTASHWTPEDAYVLEREIQLVEHIRKNTRAPVPQILAYSSNCSNELGSPFILMTMLPGKSAYSIWFDNPYNPGLAFRTADVPSVPTEKKRINFLRSLARAMTEIQRLSFEKIGMPEISEEGTISVGPSYTWNDEEDPDEATERPAFSTTRMYAAVSLATNFGVDPNRGPETTYRRSSGIRHILNIVFSQPVFEETLSDRETFTIHHNDLDLQNILVDEEGNVTGIIDWDKAFAAPRCIGASAVPIFLRSDWYPRYTHQLGLTPHMAWNEHYYREIYAAATVEAGNPDAKYTLKLAIYQACMAALDCDGFGNYNDLIERLIRYIPECRVDVDDLKIGLGKGWPAATEMLERQFKDIFEPQLPRSGLLQDLNDELVLKGWWCAFDDLLDFLEDEEEAAKTNNWDDDEIF</sequence>
<feature type="region of interest" description="Disordered" evidence="1">
    <location>
        <begin position="158"/>
        <end position="214"/>
    </location>
</feature>